<dbReference type="Pfam" id="PF02145">
    <property type="entry name" value="Rap_GAP"/>
    <property type="match status" value="1"/>
</dbReference>
<dbReference type="GO" id="GO:0005096">
    <property type="term" value="F:GTPase activator activity"/>
    <property type="evidence" value="ECO:0007669"/>
    <property type="project" value="UniProtKB-KW"/>
</dbReference>
<proteinExistence type="predicted"/>
<reference evidence="6 7" key="1">
    <citation type="submission" date="2020-03" db="EMBL/GenBank/DDBJ databases">
        <title>Dissostichus mawsoni Genome sequencing and assembly.</title>
        <authorList>
            <person name="Park H."/>
        </authorList>
    </citation>
    <scope>NUCLEOTIDE SEQUENCE [LARGE SCALE GENOMIC DNA]</scope>
    <source>
        <strain evidence="6">DM0001</strain>
        <tissue evidence="6">Muscle</tissue>
    </source>
</reference>
<keyword evidence="7" id="KW-1185">Reference proteome</keyword>
<sequence>MTVTEKYEISALCHRLKIFSEESVPLFGPPLPSPPVFTDHQEFRDFLLVKLINGEKATLETPTFAQKRQRTLDMLIRSLYQDLMPDLHKNMLNRRSFSDVLPESPKSARKKEEARQAEFVRIGQALKLKTIVRGDAPTSLVTTGLCRKEPWESQLFCSTFPYEIVCSDSWGQSLLAATDAAGVMLLDGESVPPVQVFDKTMVVKQVHVLEPQDLLITRADKGKDARLYVYRLSSLKKGLEEKQIVRSKCDSRENKLEKTKGCHLYSINTHHGSELRIVAAIRNKLLLITRKHPLFEAPGAESPVEEFQYIREICLCDPPVVMALVDGPTGENDNMICVAYKHQFDLINESTGDAYRLHHVDANRVNFVAAIDVYEDGEAGLLLCYNYICSYKKVCPFNGSTPMIQSNASDFHFSWNQMPNAIVCAFPYILAFTTDSIEIRLVVNGNLVYTAVVPELQLASSRSDIYFVSSAPVSSASNCSSRDTSSQSSPQTPTGYEMPVFPSPLGDDSIRIPYGTKLSLYMSKDAEGESACKHMFKIPLCNLVGRSIERPLKSPLVNKVLTTPAPTMLPPTALISATHSLSLSRMEIKEIASRTRKELLGLTEEPSGKSDSGTVKQRKMSKKNTEEEPKARALTSTNSDSEDNPTVHFSAPHSRTVTFIHVLVGLLLLNSSFVVVYILVSWVSPFVRQDGCSGGVRMCSFVSASKSFSRCVFRLFVWPPHSK</sequence>
<protein>
    <recommendedName>
        <fullName evidence="8">GTPase activating Rap/RanGAP domain like 3</fullName>
    </recommendedName>
</protein>
<dbReference type="Pfam" id="PF00780">
    <property type="entry name" value="CNH"/>
    <property type="match status" value="1"/>
</dbReference>
<dbReference type="PANTHER" id="PTHR15711:SF62">
    <property type="entry name" value="GTPASE-ACTIVATING RAP_RAN-GAP DOMAIN-LIKE PROTEIN 3"/>
    <property type="match status" value="1"/>
</dbReference>
<feature type="domain" description="Rap-GAP" evidence="4">
    <location>
        <begin position="1"/>
        <end position="79"/>
    </location>
</feature>
<dbReference type="AlphaFoldDB" id="A0A7J5YJG1"/>
<dbReference type="InterPro" id="IPR001180">
    <property type="entry name" value="CNH_dom"/>
</dbReference>
<dbReference type="SMART" id="SM00036">
    <property type="entry name" value="CNH"/>
    <property type="match status" value="1"/>
</dbReference>
<dbReference type="PROSITE" id="PS50085">
    <property type="entry name" value="RAPGAP"/>
    <property type="match status" value="1"/>
</dbReference>
<dbReference type="InterPro" id="IPR000331">
    <property type="entry name" value="Rap/Ran_GAP_dom"/>
</dbReference>
<feature type="region of interest" description="Disordered" evidence="2">
    <location>
        <begin position="599"/>
        <end position="648"/>
    </location>
</feature>
<comment type="caution">
    <text evidence="6">The sequence shown here is derived from an EMBL/GenBank/DDBJ whole genome shotgun (WGS) entry which is preliminary data.</text>
</comment>
<evidence type="ECO:0000259" key="5">
    <source>
        <dbReference type="PROSITE" id="PS50219"/>
    </source>
</evidence>
<keyword evidence="3" id="KW-0472">Membrane</keyword>
<organism evidence="6 7">
    <name type="scientific">Dissostichus mawsoni</name>
    <name type="common">Antarctic cod</name>
    <dbReference type="NCBI Taxonomy" id="36200"/>
    <lineage>
        <taxon>Eukaryota</taxon>
        <taxon>Metazoa</taxon>
        <taxon>Chordata</taxon>
        <taxon>Craniata</taxon>
        <taxon>Vertebrata</taxon>
        <taxon>Euteleostomi</taxon>
        <taxon>Actinopterygii</taxon>
        <taxon>Neopterygii</taxon>
        <taxon>Teleostei</taxon>
        <taxon>Neoteleostei</taxon>
        <taxon>Acanthomorphata</taxon>
        <taxon>Eupercaria</taxon>
        <taxon>Perciformes</taxon>
        <taxon>Notothenioidei</taxon>
        <taxon>Nototheniidae</taxon>
        <taxon>Dissostichus</taxon>
    </lineage>
</organism>
<feature type="transmembrane region" description="Helical" evidence="3">
    <location>
        <begin position="659"/>
        <end position="680"/>
    </location>
</feature>
<evidence type="ECO:0000256" key="3">
    <source>
        <dbReference type="SAM" id="Phobius"/>
    </source>
</evidence>
<dbReference type="SUPFAM" id="SSF111347">
    <property type="entry name" value="Rap/Ran-GAP"/>
    <property type="match status" value="1"/>
</dbReference>
<dbReference type="InterPro" id="IPR035974">
    <property type="entry name" value="Rap/Ran-GAP_sf"/>
</dbReference>
<name>A0A7J5YJG1_DISMA</name>
<accession>A0A7J5YJG1</accession>
<dbReference type="Gene3D" id="3.40.50.11210">
    <property type="entry name" value="Rap/Ran-GAP"/>
    <property type="match status" value="1"/>
</dbReference>
<dbReference type="Proteomes" id="UP000518266">
    <property type="component" value="Unassembled WGS sequence"/>
</dbReference>
<evidence type="ECO:0000256" key="1">
    <source>
        <dbReference type="ARBA" id="ARBA00022468"/>
    </source>
</evidence>
<dbReference type="PROSITE" id="PS50219">
    <property type="entry name" value="CNH"/>
    <property type="match status" value="1"/>
</dbReference>
<dbReference type="OrthoDB" id="2499658at2759"/>
<evidence type="ECO:0000313" key="7">
    <source>
        <dbReference type="Proteomes" id="UP000518266"/>
    </source>
</evidence>
<keyword evidence="3" id="KW-1133">Transmembrane helix</keyword>
<evidence type="ECO:0000313" key="6">
    <source>
        <dbReference type="EMBL" id="KAF3849303.1"/>
    </source>
</evidence>
<evidence type="ECO:0000256" key="2">
    <source>
        <dbReference type="SAM" id="MobiDB-lite"/>
    </source>
</evidence>
<keyword evidence="3" id="KW-0812">Transmembrane</keyword>
<dbReference type="EMBL" id="JAAKFY010000012">
    <property type="protein sequence ID" value="KAF3849303.1"/>
    <property type="molecule type" value="Genomic_DNA"/>
</dbReference>
<dbReference type="InterPro" id="IPR050989">
    <property type="entry name" value="Rap1_Ran_GAP"/>
</dbReference>
<feature type="compositionally biased region" description="Low complexity" evidence="2">
    <location>
        <begin position="473"/>
        <end position="489"/>
    </location>
</feature>
<feature type="domain" description="CNH" evidence="5">
    <location>
        <begin position="161"/>
        <end position="466"/>
    </location>
</feature>
<evidence type="ECO:0008006" key="8">
    <source>
        <dbReference type="Google" id="ProtNLM"/>
    </source>
</evidence>
<gene>
    <name evidence="6" type="ORF">F7725_015800</name>
</gene>
<dbReference type="GO" id="GO:0051056">
    <property type="term" value="P:regulation of small GTPase mediated signal transduction"/>
    <property type="evidence" value="ECO:0007669"/>
    <property type="project" value="InterPro"/>
</dbReference>
<keyword evidence="1" id="KW-0343">GTPase activation</keyword>
<feature type="region of interest" description="Disordered" evidence="2">
    <location>
        <begin position="473"/>
        <end position="500"/>
    </location>
</feature>
<dbReference type="PANTHER" id="PTHR15711">
    <property type="entry name" value="RAP GTPASE-ACTIVATING PROTEIN"/>
    <property type="match status" value="1"/>
</dbReference>
<evidence type="ECO:0000259" key="4">
    <source>
        <dbReference type="PROSITE" id="PS50085"/>
    </source>
</evidence>